<sequence length="69" mass="7634">MALRTKSEVTTPWSVTSVTRPFAAYDTARAVVGRTSIRKSARTAFQKTDSYTLRRIPRRTSSEPGAGKT</sequence>
<keyword evidence="3" id="KW-1185">Reference proteome</keyword>
<dbReference type="AlphaFoldDB" id="A0A4R6JLA9"/>
<comment type="caution">
    <text evidence="2">The sequence shown here is derived from an EMBL/GenBank/DDBJ whole genome shotgun (WGS) entry which is preliminary data.</text>
</comment>
<evidence type="ECO:0000256" key="1">
    <source>
        <dbReference type="SAM" id="MobiDB-lite"/>
    </source>
</evidence>
<reference evidence="2 3" key="1">
    <citation type="submission" date="2019-03" db="EMBL/GenBank/DDBJ databases">
        <title>Sequencing the genomes of 1000 actinobacteria strains.</title>
        <authorList>
            <person name="Klenk H.-P."/>
        </authorList>
    </citation>
    <scope>NUCLEOTIDE SEQUENCE [LARGE SCALE GENOMIC DNA]</scope>
    <source>
        <strain evidence="2 3">DSM 43805</strain>
    </source>
</reference>
<proteinExistence type="predicted"/>
<organism evidence="2 3">
    <name type="scientific">Paractinoplanes brasiliensis</name>
    <dbReference type="NCBI Taxonomy" id="52695"/>
    <lineage>
        <taxon>Bacteria</taxon>
        <taxon>Bacillati</taxon>
        <taxon>Actinomycetota</taxon>
        <taxon>Actinomycetes</taxon>
        <taxon>Micromonosporales</taxon>
        <taxon>Micromonosporaceae</taxon>
        <taxon>Paractinoplanes</taxon>
    </lineage>
</organism>
<accession>A0A4R6JLA9</accession>
<dbReference type="Proteomes" id="UP000294901">
    <property type="component" value="Unassembled WGS sequence"/>
</dbReference>
<protein>
    <submittedName>
        <fullName evidence="2">Uncharacterized protein</fullName>
    </submittedName>
</protein>
<name>A0A4R6JLA9_9ACTN</name>
<evidence type="ECO:0000313" key="3">
    <source>
        <dbReference type="Proteomes" id="UP000294901"/>
    </source>
</evidence>
<gene>
    <name evidence="2" type="ORF">C8E87_0721</name>
</gene>
<dbReference type="EMBL" id="SNWR01000001">
    <property type="protein sequence ID" value="TDO37123.1"/>
    <property type="molecule type" value="Genomic_DNA"/>
</dbReference>
<feature type="region of interest" description="Disordered" evidence="1">
    <location>
        <begin position="48"/>
        <end position="69"/>
    </location>
</feature>
<evidence type="ECO:0000313" key="2">
    <source>
        <dbReference type="EMBL" id="TDO37123.1"/>
    </source>
</evidence>
<dbReference type="RefSeq" id="WP_133871793.1">
    <property type="nucleotide sequence ID" value="NZ_BOMD01000100.1"/>
</dbReference>